<feature type="region of interest" description="Disordered" evidence="13">
    <location>
        <begin position="339"/>
        <end position="388"/>
    </location>
</feature>
<evidence type="ECO:0000256" key="13">
    <source>
        <dbReference type="SAM" id="MobiDB-lite"/>
    </source>
</evidence>
<evidence type="ECO:0000256" key="11">
    <source>
        <dbReference type="ARBA" id="ARBA00048248"/>
    </source>
</evidence>
<sequence>MTEKLSMEEQLSLITSNLQEVLNQEIIEDVLKKGRPLTIYWGTATTGRPHCGYFVPVLKLAQFLQAGCHIKILLADIHGFLDNLKAPIQLVKYRAEYYKFVITALLKAVKVPIDRLEFVLGSSYQLTPEYTMDLFRLSSVVTEHDAKKAGAEVVKQVENATLSGLIYPLMQALDEEYLKVDAQFGGVDQRKIFALAKDVLPRVGFNERAHLMNPMVPGLQGGKMSASDPDSKIDLLDTPEVVRRKLKKAFAPPMVVEGNGILSFTEYVLLPASRLKHGTQKFLVERRDAEPLVYTDIAQMHEDYKNDVLNPQNLKPAVIEALISLLEPIQAEFQASPEWKEVETKAYPPPPPPVKKEKKKKDKGTFYPKKVEAKPDGHVEGADKEKVSVGEDCGAKAMEKLGLE</sequence>
<dbReference type="OrthoDB" id="197206at2759"/>
<dbReference type="EC" id="6.1.1.1" evidence="3 12"/>
<keyword evidence="15" id="KW-1185">Reference proteome</keyword>
<comment type="similarity">
    <text evidence="2 12">Belongs to the class-I aminoacyl-tRNA synthetase family.</text>
</comment>
<dbReference type="NCBIfam" id="TIGR00234">
    <property type="entry name" value="tyrS"/>
    <property type="match status" value="1"/>
</dbReference>
<evidence type="ECO:0000256" key="1">
    <source>
        <dbReference type="ARBA" id="ARBA00004496"/>
    </source>
</evidence>
<dbReference type="Proteomes" id="UP000800200">
    <property type="component" value="Unassembled WGS sequence"/>
</dbReference>
<comment type="catalytic activity">
    <reaction evidence="11 12">
        <text>tRNA(Tyr) + L-tyrosine + ATP = L-tyrosyl-tRNA(Tyr) + AMP + diphosphate + H(+)</text>
        <dbReference type="Rhea" id="RHEA:10220"/>
        <dbReference type="Rhea" id="RHEA-COMP:9706"/>
        <dbReference type="Rhea" id="RHEA-COMP:9707"/>
        <dbReference type="ChEBI" id="CHEBI:15378"/>
        <dbReference type="ChEBI" id="CHEBI:30616"/>
        <dbReference type="ChEBI" id="CHEBI:33019"/>
        <dbReference type="ChEBI" id="CHEBI:58315"/>
        <dbReference type="ChEBI" id="CHEBI:78442"/>
        <dbReference type="ChEBI" id="CHEBI:78536"/>
        <dbReference type="ChEBI" id="CHEBI:456215"/>
        <dbReference type="EC" id="6.1.1.1"/>
    </reaction>
</comment>
<evidence type="ECO:0000256" key="7">
    <source>
        <dbReference type="ARBA" id="ARBA00022840"/>
    </source>
</evidence>
<dbReference type="Pfam" id="PF00579">
    <property type="entry name" value="tRNA-synt_1b"/>
    <property type="match status" value="1"/>
</dbReference>
<dbReference type="InterPro" id="IPR002305">
    <property type="entry name" value="aa-tRNA-synth_Ic"/>
</dbReference>
<dbReference type="PANTHER" id="PTHR46264:SF4">
    <property type="entry name" value="TYROSINE--TRNA LIGASE, CYTOPLASMIC"/>
    <property type="match status" value="1"/>
</dbReference>
<dbReference type="InterPro" id="IPR050489">
    <property type="entry name" value="Tyr-tRNA_synthase"/>
</dbReference>
<evidence type="ECO:0000256" key="6">
    <source>
        <dbReference type="ARBA" id="ARBA00022741"/>
    </source>
</evidence>
<evidence type="ECO:0000256" key="4">
    <source>
        <dbReference type="ARBA" id="ARBA00022490"/>
    </source>
</evidence>
<keyword evidence="5 12" id="KW-0436">Ligase</keyword>
<feature type="non-terminal residue" evidence="14">
    <location>
        <position position="404"/>
    </location>
</feature>
<dbReference type="PANTHER" id="PTHR46264">
    <property type="entry name" value="TYROSINE-TRNA LIGASE"/>
    <property type="match status" value="1"/>
</dbReference>
<dbReference type="FunFam" id="3.40.50.620:FF:000040">
    <property type="entry name" value="Tyrosine--tRNA ligase"/>
    <property type="match status" value="1"/>
</dbReference>
<dbReference type="Gene3D" id="3.40.50.620">
    <property type="entry name" value="HUPs"/>
    <property type="match status" value="1"/>
</dbReference>
<dbReference type="Gene3D" id="1.10.240.10">
    <property type="entry name" value="Tyrosyl-Transfer RNA Synthetase"/>
    <property type="match status" value="1"/>
</dbReference>
<dbReference type="EMBL" id="ML994610">
    <property type="protein sequence ID" value="KAF2195513.1"/>
    <property type="molecule type" value="Genomic_DNA"/>
</dbReference>
<organism evidence="14 15">
    <name type="scientific">Zopfia rhizophila CBS 207.26</name>
    <dbReference type="NCBI Taxonomy" id="1314779"/>
    <lineage>
        <taxon>Eukaryota</taxon>
        <taxon>Fungi</taxon>
        <taxon>Dikarya</taxon>
        <taxon>Ascomycota</taxon>
        <taxon>Pezizomycotina</taxon>
        <taxon>Dothideomycetes</taxon>
        <taxon>Dothideomycetes incertae sedis</taxon>
        <taxon>Zopfiaceae</taxon>
        <taxon>Zopfia</taxon>
    </lineage>
</organism>
<evidence type="ECO:0000256" key="9">
    <source>
        <dbReference type="ARBA" id="ARBA00023146"/>
    </source>
</evidence>
<dbReference type="InterPro" id="IPR014729">
    <property type="entry name" value="Rossmann-like_a/b/a_fold"/>
</dbReference>
<evidence type="ECO:0000256" key="2">
    <source>
        <dbReference type="ARBA" id="ARBA00005594"/>
    </source>
</evidence>
<dbReference type="AlphaFoldDB" id="A0A6A6EX32"/>
<dbReference type="GO" id="GO:0005737">
    <property type="term" value="C:cytoplasm"/>
    <property type="evidence" value="ECO:0007669"/>
    <property type="project" value="UniProtKB-SubCell"/>
</dbReference>
<accession>A0A6A6EX32</accession>
<dbReference type="PIRSF" id="PIRSF006588">
    <property type="entry name" value="TyrRS_arch_euk"/>
    <property type="match status" value="1"/>
</dbReference>
<evidence type="ECO:0000256" key="10">
    <source>
        <dbReference type="ARBA" id="ARBA00033323"/>
    </source>
</evidence>
<dbReference type="CDD" id="cd00805">
    <property type="entry name" value="TyrRS_core"/>
    <property type="match status" value="1"/>
</dbReference>
<evidence type="ECO:0000313" key="14">
    <source>
        <dbReference type="EMBL" id="KAF2195513.1"/>
    </source>
</evidence>
<proteinExistence type="inferred from homology"/>
<evidence type="ECO:0000256" key="3">
    <source>
        <dbReference type="ARBA" id="ARBA00013160"/>
    </source>
</evidence>
<protein>
    <recommendedName>
        <fullName evidence="3 12">Tyrosine--tRNA ligase</fullName>
        <ecNumber evidence="3 12">6.1.1.1</ecNumber>
    </recommendedName>
    <alternativeName>
        <fullName evidence="10 12">Tyrosyl-tRNA synthetase</fullName>
    </alternativeName>
</protein>
<evidence type="ECO:0000256" key="12">
    <source>
        <dbReference type="RuleBase" id="RU361234"/>
    </source>
</evidence>
<dbReference type="SUPFAM" id="SSF52374">
    <property type="entry name" value="Nucleotidylyl transferase"/>
    <property type="match status" value="1"/>
</dbReference>
<reference evidence="14" key="1">
    <citation type="journal article" date="2020" name="Stud. Mycol.">
        <title>101 Dothideomycetes genomes: a test case for predicting lifestyles and emergence of pathogens.</title>
        <authorList>
            <person name="Haridas S."/>
            <person name="Albert R."/>
            <person name="Binder M."/>
            <person name="Bloem J."/>
            <person name="Labutti K."/>
            <person name="Salamov A."/>
            <person name="Andreopoulos B."/>
            <person name="Baker S."/>
            <person name="Barry K."/>
            <person name="Bills G."/>
            <person name="Bluhm B."/>
            <person name="Cannon C."/>
            <person name="Castanera R."/>
            <person name="Culley D."/>
            <person name="Daum C."/>
            <person name="Ezra D."/>
            <person name="Gonzalez J."/>
            <person name="Henrissat B."/>
            <person name="Kuo A."/>
            <person name="Liang C."/>
            <person name="Lipzen A."/>
            <person name="Lutzoni F."/>
            <person name="Magnuson J."/>
            <person name="Mondo S."/>
            <person name="Nolan M."/>
            <person name="Ohm R."/>
            <person name="Pangilinan J."/>
            <person name="Park H.-J."/>
            <person name="Ramirez L."/>
            <person name="Alfaro M."/>
            <person name="Sun H."/>
            <person name="Tritt A."/>
            <person name="Yoshinaga Y."/>
            <person name="Zwiers L.-H."/>
            <person name="Turgeon B."/>
            <person name="Goodwin S."/>
            <person name="Spatafora J."/>
            <person name="Crous P."/>
            <person name="Grigoriev I."/>
        </authorList>
    </citation>
    <scope>NUCLEOTIDE SEQUENCE</scope>
    <source>
        <strain evidence="14">CBS 207.26</strain>
    </source>
</reference>
<gene>
    <name evidence="14" type="ORF">K469DRAFT_500840</name>
</gene>
<dbReference type="GO" id="GO:0004831">
    <property type="term" value="F:tyrosine-tRNA ligase activity"/>
    <property type="evidence" value="ECO:0007669"/>
    <property type="project" value="UniProtKB-EC"/>
</dbReference>
<keyword evidence="6 12" id="KW-0547">Nucleotide-binding</keyword>
<dbReference type="GO" id="GO:0005524">
    <property type="term" value="F:ATP binding"/>
    <property type="evidence" value="ECO:0007669"/>
    <property type="project" value="UniProtKB-KW"/>
</dbReference>
<keyword evidence="9 12" id="KW-0030">Aminoacyl-tRNA synthetase</keyword>
<dbReference type="InterPro" id="IPR002307">
    <property type="entry name" value="Tyr-tRNA-ligase"/>
</dbReference>
<evidence type="ECO:0000256" key="8">
    <source>
        <dbReference type="ARBA" id="ARBA00022917"/>
    </source>
</evidence>
<evidence type="ECO:0000256" key="5">
    <source>
        <dbReference type="ARBA" id="ARBA00022598"/>
    </source>
</evidence>
<dbReference type="NCBIfam" id="NF006330">
    <property type="entry name" value="PRK08560.1"/>
    <property type="match status" value="1"/>
</dbReference>
<feature type="compositionally biased region" description="Basic and acidic residues" evidence="13">
    <location>
        <begin position="369"/>
        <end position="388"/>
    </location>
</feature>
<comment type="subcellular location">
    <subcellularLocation>
        <location evidence="1">Cytoplasm</location>
    </subcellularLocation>
</comment>
<dbReference type="PRINTS" id="PR01040">
    <property type="entry name" value="TRNASYNTHTYR"/>
</dbReference>
<keyword evidence="7 12" id="KW-0067">ATP-binding</keyword>
<keyword evidence="8 12" id="KW-0648">Protein biosynthesis</keyword>
<name>A0A6A6EX32_9PEZI</name>
<dbReference type="InterPro" id="IPR023617">
    <property type="entry name" value="Tyr-tRNA-ligase_arc/euk-type"/>
</dbReference>
<evidence type="ECO:0000313" key="15">
    <source>
        <dbReference type="Proteomes" id="UP000800200"/>
    </source>
</evidence>
<keyword evidence="4" id="KW-0963">Cytoplasm</keyword>
<dbReference type="GO" id="GO:0006437">
    <property type="term" value="P:tyrosyl-tRNA aminoacylation"/>
    <property type="evidence" value="ECO:0007669"/>
    <property type="project" value="InterPro"/>
</dbReference>